<organism evidence="1 2">
    <name type="scientific">Staphylococcus borealis</name>
    <dbReference type="NCBI Taxonomy" id="2742203"/>
    <lineage>
        <taxon>Bacteria</taxon>
        <taxon>Bacillati</taxon>
        <taxon>Bacillota</taxon>
        <taxon>Bacilli</taxon>
        <taxon>Bacillales</taxon>
        <taxon>Staphylococcaceae</taxon>
        <taxon>Staphylococcus</taxon>
    </lineage>
</organism>
<dbReference type="EMBL" id="JABVEG010000001">
    <property type="protein sequence ID" value="NUI81295.1"/>
    <property type="molecule type" value="Genomic_DNA"/>
</dbReference>
<protein>
    <submittedName>
        <fullName evidence="1">Uncharacterized protein</fullName>
    </submittedName>
</protein>
<comment type="caution">
    <text evidence="1">The sequence shown here is derived from an EMBL/GenBank/DDBJ whole genome shotgun (WGS) entry which is preliminary data.</text>
</comment>
<evidence type="ECO:0000313" key="1">
    <source>
        <dbReference type="EMBL" id="NUI81295.1"/>
    </source>
</evidence>
<dbReference type="RefSeq" id="WP_053028635.1">
    <property type="nucleotide sequence ID" value="NZ_CUEE01000001.1"/>
</dbReference>
<sequence length="134" mass="15692">MGQTFRNQLLELLYDLNDDLKVNLITLNTTKQLFMNGPSQELLKRAFNISYHQGQKQAIEALRNITEAENDDQHLQHFVHRYINEFTDASLNLNALSEQQLASQTDLAQVIDNHYHHLGQKQIMTQVQHLFKQY</sequence>
<reference evidence="1 2" key="1">
    <citation type="submission" date="2020-06" db="EMBL/GenBank/DDBJ databases">
        <title>Staphylococcus borealis sp. nov. -A novel member of the Staphylococcaceae family isolated from skin and blood in humans.</title>
        <authorList>
            <person name="Pain M."/>
            <person name="Wolden R."/>
            <person name="Jaen-Luchoro D."/>
            <person name="Salva-Serra F."/>
            <person name="Iglesias B.P."/>
            <person name="Karlsson R."/>
            <person name="Klingenberg C."/>
            <person name="Cavanagh J.P."/>
        </authorList>
    </citation>
    <scope>NUCLEOTIDE SEQUENCE [LARGE SCALE GENOMIC DNA]</scope>
    <source>
        <strain evidence="1 2">58-22</strain>
    </source>
</reference>
<dbReference type="Proteomes" id="UP000610527">
    <property type="component" value="Unassembled WGS sequence"/>
</dbReference>
<accession>A0ABX2LG59</accession>
<proteinExistence type="predicted"/>
<evidence type="ECO:0000313" key="2">
    <source>
        <dbReference type="Proteomes" id="UP000610527"/>
    </source>
</evidence>
<dbReference type="GeneID" id="74185129"/>
<keyword evidence="2" id="KW-1185">Reference proteome</keyword>
<name>A0ABX2LG59_9STAP</name>
<gene>
    <name evidence="1" type="ORF">HUN84_00780</name>
</gene>